<reference evidence="18 19" key="1">
    <citation type="submission" date="2020-04" db="EMBL/GenBank/DDBJ databases">
        <authorList>
            <person name="Laetsch R D."/>
            <person name="Stevens L."/>
            <person name="Kumar S."/>
            <person name="Blaxter L. M."/>
        </authorList>
    </citation>
    <scope>NUCLEOTIDE SEQUENCE [LARGE SCALE GENOMIC DNA]</scope>
</reference>
<organism evidence="18 19">
    <name type="scientific">Caenorhabditis bovis</name>
    <dbReference type="NCBI Taxonomy" id="2654633"/>
    <lineage>
        <taxon>Eukaryota</taxon>
        <taxon>Metazoa</taxon>
        <taxon>Ecdysozoa</taxon>
        <taxon>Nematoda</taxon>
        <taxon>Chromadorea</taxon>
        <taxon>Rhabditida</taxon>
        <taxon>Rhabditina</taxon>
        <taxon>Rhabditomorpha</taxon>
        <taxon>Rhabditoidea</taxon>
        <taxon>Rhabditidae</taxon>
        <taxon>Peloderinae</taxon>
        <taxon>Caenorhabditis</taxon>
    </lineage>
</organism>
<evidence type="ECO:0000313" key="18">
    <source>
        <dbReference type="EMBL" id="CAB3408404.1"/>
    </source>
</evidence>
<dbReference type="InterPro" id="IPR027155">
    <property type="entry name" value="APS3"/>
</dbReference>
<dbReference type="Pfam" id="PF00096">
    <property type="entry name" value="zf-C2H2"/>
    <property type="match status" value="3"/>
</dbReference>
<dbReference type="FunFam" id="3.30.160.60:FF:000065">
    <property type="entry name" value="B-cell CLL/lymphoma 6, member B"/>
    <property type="match status" value="1"/>
</dbReference>
<evidence type="ECO:0000256" key="3">
    <source>
        <dbReference type="ARBA" id="ARBA00004555"/>
    </source>
</evidence>
<dbReference type="FunFam" id="3.30.450.60:FF:000001">
    <property type="entry name" value="AP complex subunit sigma"/>
    <property type="match status" value="1"/>
</dbReference>
<proteinExistence type="inferred from homology"/>
<protein>
    <recommendedName>
        <fullName evidence="17">C2H2-type domain-containing protein</fullName>
    </recommendedName>
</protein>
<dbReference type="Gene3D" id="3.30.160.60">
    <property type="entry name" value="Classic Zinc Finger"/>
    <property type="match status" value="7"/>
</dbReference>
<feature type="domain" description="C2H2-type" evidence="17">
    <location>
        <begin position="187"/>
        <end position="215"/>
    </location>
</feature>
<keyword evidence="14" id="KW-0968">Cytoplasmic vesicle</keyword>
<evidence type="ECO:0000259" key="17">
    <source>
        <dbReference type="PROSITE" id="PS50157"/>
    </source>
</evidence>
<feature type="domain" description="C2H2-type" evidence="17">
    <location>
        <begin position="616"/>
        <end position="644"/>
    </location>
</feature>
<feature type="domain" description="C2H2-type" evidence="17">
    <location>
        <begin position="261"/>
        <end position="288"/>
    </location>
</feature>
<dbReference type="GO" id="GO:0006896">
    <property type="term" value="P:Golgi to vacuole transport"/>
    <property type="evidence" value="ECO:0007669"/>
    <property type="project" value="InterPro"/>
</dbReference>
<feature type="domain" description="C2H2-type" evidence="17">
    <location>
        <begin position="935"/>
        <end position="958"/>
    </location>
</feature>
<keyword evidence="10" id="KW-0653">Protein transport</keyword>
<gene>
    <name evidence="18" type="ORF">CBOVIS_LOCUS10188</name>
</gene>
<dbReference type="InterPro" id="IPR022775">
    <property type="entry name" value="AP_mu_sigma_su"/>
</dbReference>
<dbReference type="OrthoDB" id="10261046at2759"/>
<evidence type="ECO:0000256" key="10">
    <source>
        <dbReference type="ARBA" id="ARBA00022927"/>
    </source>
</evidence>
<keyword evidence="19" id="KW-1185">Reference proteome</keyword>
<evidence type="ECO:0000256" key="16">
    <source>
        <dbReference type="PROSITE-ProRule" id="PRU00042"/>
    </source>
</evidence>
<dbReference type="GO" id="GO:0006886">
    <property type="term" value="P:intracellular protein transport"/>
    <property type="evidence" value="ECO:0007669"/>
    <property type="project" value="InterPro"/>
</dbReference>
<dbReference type="EMBL" id="CADEPM010000007">
    <property type="protein sequence ID" value="CAB3408404.1"/>
    <property type="molecule type" value="Genomic_DNA"/>
</dbReference>
<comment type="similarity">
    <text evidence="4">Belongs to the adaptor complexes small subunit family.</text>
</comment>
<keyword evidence="12" id="KW-0472">Membrane</keyword>
<dbReference type="Pfam" id="PF01217">
    <property type="entry name" value="Clat_adaptor_s"/>
    <property type="match status" value="1"/>
</dbReference>
<evidence type="ECO:0000256" key="5">
    <source>
        <dbReference type="ARBA" id="ARBA00022448"/>
    </source>
</evidence>
<feature type="domain" description="C2H2-type" evidence="17">
    <location>
        <begin position="588"/>
        <end position="615"/>
    </location>
</feature>
<dbReference type="GO" id="GO:0000981">
    <property type="term" value="F:DNA-binding transcription factor activity, RNA polymerase II-specific"/>
    <property type="evidence" value="ECO:0007669"/>
    <property type="project" value="TreeGrafter"/>
</dbReference>
<keyword evidence="9" id="KW-0862">Zinc</keyword>
<dbReference type="GO" id="GO:0030123">
    <property type="term" value="C:AP-3 adaptor complex"/>
    <property type="evidence" value="ECO:0007669"/>
    <property type="project" value="InterPro"/>
</dbReference>
<dbReference type="Proteomes" id="UP000494206">
    <property type="component" value="Unassembled WGS sequence"/>
</dbReference>
<evidence type="ECO:0000256" key="6">
    <source>
        <dbReference type="ARBA" id="ARBA00022723"/>
    </source>
</evidence>
<keyword evidence="11" id="KW-0333">Golgi apparatus</keyword>
<evidence type="ECO:0000256" key="9">
    <source>
        <dbReference type="ARBA" id="ARBA00022833"/>
    </source>
</evidence>
<dbReference type="Gene3D" id="3.30.450.60">
    <property type="match status" value="1"/>
</dbReference>
<feature type="domain" description="C2H2-type" evidence="17">
    <location>
        <begin position="225"/>
        <end position="252"/>
    </location>
</feature>
<keyword evidence="6" id="KW-0479">Metal-binding</keyword>
<evidence type="ECO:0000256" key="11">
    <source>
        <dbReference type="ARBA" id="ARBA00023034"/>
    </source>
</evidence>
<comment type="subcellular location">
    <subcellularLocation>
        <location evidence="2">Cytoplasmic vesicle membrane</location>
        <topology evidence="2">Peripheral membrane protein</topology>
        <orientation evidence="2">Cytoplasmic side</orientation>
    </subcellularLocation>
    <subcellularLocation>
        <location evidence="3">Golgi apparatus</location>
    </subcellularLocation>
    <subcellularLocation>
        <location evidence="1">Nucleus</location>
    </subcellularLocation>
</comment>
<comment type="caution">
    <text evidence="18">The sequence shown here is derived from an EMBL/GenBank/DDBJ whole genome shotgun (WGS) entry which is preliminary data.</text>
</comment>
<dbReference type="GO" id="GO:0005794">
    <property type="term" value="C:Golgi apparatus"/>
    <property type="evidence" value="ECO:0007669"/>
    <property type="project" value="UniProtKB-SubCell"/>
</dbReference>
<dbReference type="GO" id="GO:0000977">
    <property type="term" value="F:RNA polymerase II transcription regulatory region sequence-specific DNA binding"/>
    <property type="evidence" value="ECO:0007669"/>
    <property type="project" value="TreeGrafter"/>
</dbReference>
<evidence type="ECO:0000256" key="2">
    <source>
        <dbReference type="ARBA" id="ARBA00004180"/>
    </source>
</evidence>
<dbReference type="PANTHER" id="PTHR24381">
    <property type="entry name" value="ZINC FINGER PROTEIN"/>
    <property type="match status" value="1"/>
</dbReference>
<dbReference type="SUPFAM" id="SSF64356">
    <property type="entry name" value="SNARE-like"/>
    <property type="match status" value="1"/>
</dbReference>
<evidence type="ECO:0000256" key="12">
    <source>
        <dbReference type="ARBA" id="ARBA00023136"/>
    </source>
</evidence>
<dbReference type="SUPFAM" id="SSF57667">
    <property type="entry name" value="beta-beta-alpha zinc fingers"/>
    <property type="match status" value="4"/>
</dbReference>
<dbReference type="GO" id="GO:0030659">
    <property type="term" value="C:cytoplasmic vesicle membrane"/>
    <property type="evidence" value="ECO:0007669"/>
    <property type="project" value="UniProtKB-SubCell"/>
</dbReference>
<evidence type="ECO:0000256" key="1">
    <source>
        <dbReference type="ARBA" id="ARBA00004123"/>
    </source>
</evidence>
<dbReference type="GO" id="GO:0008270">
    <property type="term" value="F:zinc ion binding"/>
    <property type="evidence" value="ECO:0007669"/>
    <property type="project" value="UniProtKB-KW"/>
</dbReference>
<dbReference type="PANTHER" id="PTHR24381:SF393">
    <property type="entry name" value="CHROMATIN-LINKED ADAPTOR FOR MSL PROTEINS, ISOFORM B"/>
    <property type="match status" value="1"/>
</dbReference>
<evidence type="ECO:0000256" key="4">
    <source>
        <dbReference type="ARBA" id="ARBA00006972"/>
    </source>
</evidence>
<evidence type="ECO:0000256" key="7">
    <source>
        <dbReference type="ARBA" id="ARBA00022737"/>
    </source>
</evidence>
<keyword evidence="7" id="KW-0677">Repeat</keyword>
<evidence type="ECO:0000256" key="8">
    <source>
        <dbReference type="ARBA" id="ARBA00022771"/>
    </source>
</evidence>
<dbReference type="CDD" id="cd14834">
    <property type="entry name" value="AP3_sigma"/>
    <property type="match status" value="1"/>
</dbReference>
<evidence type="ECO:0000313" key="19">
    <source>
        <dbReference type="Proteomes" id="UP000494206"/>
    </source>
</evidence>
<evidence type="ECO:0000256" key="14">
    <source>
        <dbReference type="ARBA" id="ARBA00023329"/>
    </source>
</evidence>
<dbReference type="InterPro" id="IPR036236">
    <property type="entry name" value="Znf_C2H2_sf"/>
</dbReference>
<dbReference type="PROSITE" id="PS00028">
    <property type="entry name" value="ZINC_FINGER_C2H2_1"/>
    <property type="match status" value="9"/>
</dbReference>
<dbReference type="GO" id="GO:0005634">
    <property type="term" value="C:nucleus"/>
    <property type="evidence" value="ECO:0007669"/>
    <property type="project" value="UniProtKB-SubCell"/>
</dbReference>
<dbReference type="InterPro" id="IPR000804">
    <property type="entry name" value="Clathrin_sm-chain_CS"/>
</dbReference>
<keyword evidence="8 16" id="KW-0863">Zinc-finger</keyword>
<evidence type="ECO:0000256" key="13">
    <source>
        <dbReference type="ARBA" id="ARBA00023242"/>
    </source>
</evidence>
<dbReference type="FunFam" id="3.30.160.60:FF:000100">
    <property type="entry name" value="Zinc finger 45-like"/>
    <property type="match status" value="1"/>
</dbReference>
<keyword evidence="13" id="KW-0539">Nucleus</keyword>
<dbReference type="AlphaFoldDB" id="A0A8S1F3E4"/>
<evidence type="ECO:0000256" key="15">
    <source>
        <dbReference type="ARBA" id="ARBA00025605"/>
    </source>
</evidence>
<feature type="domain" description="C2H2-type" evidence="17">
    <location>
        <begin position="646"/>
        <end position="673"/>
    </location>
</feature>
<sequence length="978" mass="112788">MIKAILVINNHGKPRLLKFYQHYSEEIQQQIIRETFQLVSKRDDNVCNFLEGGTLIDGNDYRLIYRHYATLYFIFCVDSSESELGILDLIQVFVETLDRCFENVCELDLIFHVDKVHHILGEIVMGGMVLETNMNEILQRIQEQDKIQSQEAGITAAPARAVSAKFNLDRHIRNCHPLNSEEIDQKTECVICGTMFSSVHALTRHQRMAHQIGKIKKPGHIFENVKCRFCDRTFNNHFALRKHQAFHSKIDKLSSRTKKEHKCEYCDKMFLHAASLIYHVKLHTEEGNEIRIDGLRRCAVCNLEFPSQEHYKNHVDLHHSITCSYCTQKFPTRSLYDQHNCNCNYARRYNPTALASRSVICRLCKPNQILVTVRQIKEHRNRHQPRRVHLCWTCHKSFRTSELLNLHRYVHNAMPIRCNHCSAVFNSRFVLKQHIRQEHTNDNQYQCAVHVDRNAAMSVQSFGEYGIEDAHAGETARAQSVVDWMEQQQGTVEEQERSIAFRGGEVRCEVCKHLYKSIDMLSDHWLENETEREHSFAVVTCPVCKASIRGAAEAANHLRYEHFVSNNAHYSLATIENVNSKKAEKPLHECLECGKKFKRKNDLHRHLLIHSGEKPFMCNICNLSFRVKTTLTNHQLTVHGNNQTLHQCRACQKLFFHRKSLISHMRLHTGEKPVKCKHCDEGFRTSGIARRHEKRCNGRVEMYQPSNNFYGYIPNSDPLYLTDSSTQMRGVRRTIQQISSLPAKPLKLSSSTAFQPIASTSTSIPRYGLPSSTIYIVTKPIDELAYVVIAQFEHPAPNTIRETVDTISAIEINQLKPDSGLSIVLHGDKRLNVNILRVIEEMRKSQSMIRTKVRAGDPYLETNLYQISTPEDLPFRKRCDICNEDFITKEQSDSHFLSEDHEIAQHMYPINNRQTLAIEAAYNGFPQQPVNLSEYTCKLCGKKFLDVDFLAEHVGKEHGRGGDVVIPPRPTAHTAPIH</sequence>
<comment type="function">
    <text evidence="15">Part of the AP-3 complex, an adaptor-related complex which is not clathrin-associated. The complex is associated with the Golgi region as well as more peripheral structures. It facilitates the budding of vesicles from the Golgi membrane and may be directly involved in trafficking to lysosomes. In concert with the BLOC-1 complex, AP-3 is required to target cargos into vesicles assembled at cell bodies for delivery into neurites and nerve terminals.</text>
</comment>
<name>A0A8S1F3E4_9PELO</name>
<dbReference type="InterPro" id="IPR011012">
    <property type="entry name" value="Longin-like_dom_sf"/>
</dbReference>
<feature type="domain" description="C2H2-type" evidence="17">
    <location>
        <begin position="389"/>
        <end position="416"/>
    </location>
</feature>
<accession>A0A8S1F3E4</accession>
<dbReference type="PROSITE" id="PS50157">
    <property type="entry name" value="ZINC_FINGER_C2H2_2"/>
    <property type="match status" value="9"/>
</dbReference>
<dbReference type="InterPro" id="IPR013087">
    <property type="entry name" value="Znf_C2H2_type"/>
</dbReference>
<keyword evidence="5" id="KW-0813">Transport</keyword>
<dbReference type="SMART" id="SM00355">
    <property type="entry name" value="ZnF_C2H2"/>
    <property type="match status" value="16"/>
</dbReference>
<feature type="domain" description="C2H2-type" evidence="17">
    <location>
        <begin position="416"/>
        <end position="444"/>
    </location>
</feature>
<dbReference type="PROSITE" id="PS00989">
    <property type="entry name" value="CLAT_ADAPTOR_S"/>
    <property type="match status" value="1"/>
</dbReference>